<organism evidence="3 4">
    <name type="scientific">Sesamum alatum</name>
    <dbReference type="NCBI Taxonomy" id="300844"/>
    <lineage>
        <taxon>Eukaryota</taxon>
        <taxon>Viridiplantae</taxon>
        <taxon>Streptophyta</taxon>
        <taxon>Embryophyta</taxon>
        <taxon>Tracheophyta</taxon>
        <taxon>Spermatophyta</taxon>
        <taxon>Magnoliopsida</taxon>
        <taxon>eudicotyledons</taxon>
        <taxon>Gunneridae</taxon>
        <taxon>Pentapetalae</taxon>
        <taxon>asterids</taxon>
        <taxon>lamiids</taxon>
        <taxon>Lamiales</taxon>
        <taxon>Pedaliaceae</taxon>
        <taxon>Sesamum</taxon>
    </lineage>
</organism>
<dbReference type="Pfam" id="PF12854">
    <property type="entry name" value="PPR_1"/>
    <property type="match status" value="1"/>
</dbReference>
<sequence length="225" mass="24862">MDMYGKCGHLEDAVQLFDEMPDRDLASWASIFTAYNQADLHKRTLSLFSSMLSRDGLQPDHFIFASLINACASLAALRLGLQLHAQFVVSLFSDDDVVKSSLVDFYAKCGFPDRASRVFDSIVSKNVVSWTSLIYGYARMGRKDEALELLRVMPCKSLYSWTALISGFVQGGHCVDSFRLFTELRRGGVDIEVPFVLSSLIVGSASLAMLEMGKASSSISRGSWV</sequence>
<reference evidence="3" key="1">
    <citation type="submission" date="2020-06" db="EMBL/GenBank/DDBJ databases">
        <authorList>
            <person name="Li T."/>
            <person name="Hu X."/>
            <person name="Zhang T."/>
            <person name="Song X."/>
            <person name="Zhang H."/>
            <person name="Dai N."/>
            <person name="Sheng W."/>
            <person name="Hou X."/>
            <person name="Wei L."/>
        </authorList>
    </citation>
    <scope>NUCLEOTIDE SEQUENCE</scope>
    <source>
        <strain evidence="3">3651</strain>
        <tissue evidence="3">Leaf</tissue>
    </source>
</reference>
<proteinExistence type="predicted"/>
<dbReference type="AlphaFoldDB" id="A0AAE1YYU2"/>
<feature type="repeat" description="PPR" evidence="2">
    <location>
        <begin position="1"/>
        <end position="27"/>
    </location>
</feature>
<dbReference type="GO" id="GO:0003723">
    <property type="term" value="F:RNA binding"/>
    <property type="evidence" value="ECO:0007669"/>
    <property type="project" value="InterPro"/>
</dbReference>
<dbReference type="EMBL" id="JACGWO010000001">
    <property type="protein sequence ID" value="KAK4438458.1"/>
    <property type="molecule type" value="Genomic_DNA"/>
</dbReference>
<dbReference type="PANTHER" id="PTHR47926">
    <property type="entry name" value="PENTATRICOPEPTIDE REPEAT-CONTAINING PROTEIN"/>
    <property type="match status" value="1"/>
</dbReference>
<gene>
    <name evidence="3" type="ORF">Salat_0180100</name>
</gene>
<protein>
    <submittedName>
        <fullName evidence="3">Pentatricopeptide repeat-containing protein, mitochondrial</fullName>
    </submittedName>
</protein>
<reference evidence="3" key="2">
    <citation type="journal article" date="2024" name="Plant">
        <title>Genomic evolution and insights into agronomic trait innovations of Sesamum species.</title>
        <authorList>
            <person name="Miao H."/>
            <person name="Wang L."/>
            <person name="Qu L."/>
            <person name="Liu H."/>
            <person name="Sun Y."/>
            <person name="Le M."/>
            <person name="Wang Q."/>
            <person name="Wei S."/>
            <person name="Zheng Y."/>
            <person name="Lin W."/>
            <person name="Duan Y."/>
            <person name="Cao H."/>
            <person name="Xiong S."/>
            <person name="Wang X."/>
            <person name="Wei L."/>
            <person name="Li C."/>
            <person name="Ma Q."/>
            <person name="Ju M."/>
            <person name="Zhao R."/>
            <person name="Li G."/>
            <person name="Mu C."/>
            <person name="Tian Q."/>
            <person name="Mei H."/>
            <person name="Zhang T."/>
            <person name="Gao T."/>
            <person name="Zhang H."/>
        </authorList>
    </citation>
    <scope>NUCLEOTIDE SEQUENCE</scope>
    <source>
        <strain evidence="3">3651</strain>
    </source>
</reference>
<name>A0AAE1YYU2_9LAMI</name>
<feature type="repeat" description="PPR" evidence="2">
    <location>
        <begin position="126"/>
        <end position="160"/>
    </location>
</feature>
<evidence type="ECO:0000256" key="2">
    <source>
        <dbReference type="PROSITE-ProRule" id="PRU00708"/>
    </source>
</evidence>
<dbReference type="InterPro" id="IPR046960">
    <property type="entry name" value="PPR_At4g14850-like_plant"/>
</dbReference>
<dbReference type="InterPro" id="IPR002885">
    <property type="entry name" value="PPR_rpt"/>
</dbReference>
<evidence type="ECO:0000256" key="1">
    <source>
        <dbReference type="ARBA" id="ARBA00022737"/>
    </source>
</evidence>
<dbReference type="InterPro" id="IPR011990">
    <property type="entry name" value="TPR-like_helical_dom_sf"/>
</dbReference>
<dbReference type="PANTHER" id="PTHR47926:SF495">
    <property type="entry name" value="DYW DOMAIN-CONTAINING PROTEIN"/>
    <property type="match status" value="1"/>
</dbReference>
<comment type="caution">
    <text evidence="3">The sequence shown here is derived from an EMBL/GenBank/DDBJ whole genome shotgun (WGS) entry which is preliminary data.</text>
</comment>
<keyword evidence="4" id="KW-1185">Reference proteome</keyword>
<evidence type="ECO:0000313" key="4">
    <source>
        <dbReference type="Proteomes" id="UP001293254"/>
    </source>
</evidence>
<dbReference type="GO" id="GO:0009451">
    <property type="term" value="P:RNA modification"/>
    <property type="evidence" value="ECO:0007669"/>
    <property type="project" value="InterPro"/>
</dbReference>
<dbReference type="NCBIfam" id="TIGR00756">
    <property type="entry name" value="PPR"/>
    <property type="match status" value="2"/>
</dbReference>
<dbReference type="Pfam" id="PF01535">
    <property type="entry name" value="PPR"/>
    <property type="match status" value="2"/>
</dbReference>
<keyword evidence="1" id="KW-0677">Repeat</keyword>
<dbReference type="Proteomes" id="UP001293254">
    <property type="component" value="Unassembled WGS sequence"/>
</dbReference>
<evidence type="ECO:0000313" key="3">
    <source>
        <dbReference type="EMBL" id="KAK4438458.1"/>
    </source>
</evidence>
<accession>A0AAE1YYU2</accession>
<dbReference type="PROSITE" id="PS51375">
    <property type="entry name" value="PPR"/>
    <property type="match status" value="2"/>
</dbReference>
<dbReference type="Gene3D" id="1.25.40.10">
    <property type="entry name" value="Tetratricopeptide repeat domain"/>
    <property type="match status" value="2"/>
</dbReference>